<dbReference type="Proteomes" id="UP000191116">
    <property type="component" value="Unassembled WGS sequence"/>
</dbReference>
<dbReference type="AlphaFoldDB" id="A0A1T4UJV3"/>
<dbReference type="PANTHER" id="PTHR37423:SF2">
    <property type="entry name" value="MEMBRANE-BOUND LYTIC MUREIN TRANSGLYCOSYLASE C"/>
    <property type="match status" value="1"/>
</dbReference>
<evidence type="ECO:0000313" key="3">
    <source>
        <dbReference type="EMBL" id="SKA52761.1"/>
    </source>
</evidence>
<evidence type="ECO:0000313" key="4">
    <source>
        <dbReference type="Proteomes" id="UP000191116"/>
    </source>
</evidence>
<reference evidence="3 4" key="1">
    <citation type="submission" date="2017-02" db="EMBL/GenBank/DDBJ databases">
        <authorList>
            <person name="Peterson S.W."/>
        </authorList>
    </citation>
    <scope>NUCLEOTIDE SEQUENCE [LARGE SCALE GENOMIC DNA]</scope>
    <source>
        <strain evidence="3 4">CECT 9189</strain>
    </source>
</reference>
<evidence type="ECO:0000256" key="1">
    <source>
        <dbReference type="ARBA" id="ARBA00007734"/>
    </source>
</evidence>
<name>A0A1T4UJV3_9GAMM</name>
<organism evidence="3 4">
    <name type="scientific">Photobacterium toruni</name>
    <dbReference type="NCBI Taxonomy" id="1935446"/>
    <lineage>
        <taxon>Bacteria</taxon>
        <taxon>Pseudomonadati</taxon>
        <taxon>Pseudomonadota</taxon>
        <taxon>Gammaproteobacteria</taxon>
        <taxon>Vibrionales</taxon>
        <taxon>Vibrionaceae</taxon>
        <taxon>Photobacterium</taxon>
    </lineage>
</organism>
<evidence type="ECO:0000259" key="2">
    <source>
        <dbReference type="Pfam" id="PF01464"/>
    </source>
</evidence>
<dbReference type="SUPFAM" id="SSF53955">
    <property type="entry name" value="Lysozyme-like"/>
    <property type="match status" value="1"/>
</dbReference>
<dbReference type="RefSeq" id="WP_080176059.1">
    <property type="nucleotide sequence ID" value="NZ_AP024857.1"/>
</dbReference>
<dbReference type="EMBL" id="FUWP01000025">
    <property type="protein sequence ID" value="SKA52761.1"/>
    <property type="molecule type" value="Genomic_DNA"/>
</dbReference>
<proteinExistence type="inferred from homology"/>
<dbReference type="OrthoDB" id="9815002at2"/>
<feature type="domain" description="Transglycosylase SLT" evidence="2">
    <location>
        <begin position="4"/>
        <end position="99"/>
    </location>
</feature>
<comment type="similarity">
    <text evidence="1">Belongs to the transglycosylase Slt family.</text>
</comment>
<dbReference type="Gene3D" id="1.10.530.10">
    <property type="match status" value="1"/>
</dbReference>
<dbReference type="Pfam" id="PF01464">
    <property type="entry name" value="SLT"/>
    <property type="match status" value="1"/>
</dbReference>
<dbReference type="InterPro" id="IPR023346">
    <property type="entry name" value="Lysozyme-like_dom_sf"/>
</dbReference>
<dbReference type="PANTHER" id="PTHR37423">
    <property type="entry name" value="SOLUBLE LYTIC MUREIN TRANSGLYCOSYLASE-RELATED"/>
    <property type="match status" value="1"/>
</dbReference>
<protein>
    <submittedName>
        <fullName evidence="3">Membrane-bound lytic transglycosylase F</fullName>
    </submittedName>
</protein>
<gene>
    <name evidence="3" type="ORF">CZ814_03343</name>
</gene>
<sequence>MEILKAQLYQESHLKPNAVSYVGASGIGQFMPGTWQEVSKQMGWSGVSVFSVEHNIEAAAFYMASRLRMWSSPRPMADQISLGWASYNAGAGWILKSQKLCGNPNLYSDIIKCLPQVTGKHAKETKTYVSRNWRWWLEMKFL</sequence>
<accession>A0A1T4UJV3</accession>
<dbReference type="InterPro" id="IPR008258">
    <property type="entry name" value="Transglycosylase_SLT_dom_1"/>
</dbReference>